<feature type="compositionally biased region" description="Low complexity" evidence="1">
    <location>
        <begin position="119"/>
        <end position="131"/>
    </location>
</feature>
<evidence type="ECO:0000313" key="4">
    <source>
        <dbReference type="Proteomes" id="UP000592181"/>
    </source>
</evidence>
<evidence type="ECO:0000259" key="2">
    <source>
        <dbReference type="Pfam" id="PF09339"/>
    </source>
</evidence>
<dbReference type="GO" id="GO:0003677">
    <property type="term" value="F:DNA binding"/>
    <property type="evidence" value="ECO:0007669"/>
    <property type="project" value="InterPro"/>
</dbReference>
<name>A0A852X480_9MICO</name>
<dbReference type="AlphaFoldDB" id="A0A852X480"/>
<comment type="caution">
    <text evidence="3">The sequence shown here is derived from an EMBL/GenBank/DDBJ whole genome shotgun (WGS) entry which is preliminary data.</text>
</comment>
<keyword evidence="4" id="KW-1185">Reference proteome</keyword>
<dbReference type="EMBL" id="JACBZX010000001">
    <property type="protein sequence ID" value="NYG37267.1"/>
    <property type="molecule type" value="Genomic_DNA"/>
</dbReference>
<dbReference type="InterPro" id="IPR036390">
    <property type="entry name" value="WH_DNA-bd_sf"/>
</dbReference>
<gene>
    <name evidence="3" type="ORF">BJY28_001736</name>
</gene>
<organism evidence="3 4">
    <name type="scientific">Janibacter alkaliphilus</name>
    <dbReference type="NCBI Taxonomy" id="1069963"/>
    <lineage>
        <taxon>Bacteria</taxon>
        <taxon>Bacillati</taxon>
        <taxon>Actinomycetota</taxon>
        <taxon>Actinomycetes</taxon>
        <taxon>Micrococcales</taxon>
        <taxon>Intrasporangiaceae</taxon>
        <taxon>Janibacter</taxon>
    </lineage>
</organism>
<dbReference type="InterPro" id="IPR005471">
    <property type="entry name" value="Tscrpt_reg_IclR_N"/>
</dbReference>
<dbReference type="Proteomes" id="UP000592181">
    <property type="component" value="Unassembled WGS sequence"/>
</dbReference>
<accession>A0A852X480</accession>
<feature type="domain" description="HTH iclR-type" evidence="2">
    <location>
        <begin position="11"/>
        <end position="51"/>
    </location>
</feature>
<reference evidence="3 4" key="1">
    <citation type="submission" date="2020-07" db="EMBL/GenBank/DDBJ databases">
        <title>Sequencing the genomes of 1000 actinobacteria strains.</title>
        <authorList>
            <person name="Klenk H.-P."/>
        </authorList>
    </citation>
    <scope>NUCLEOTIDE SEQUENCE [LARGE SCALE GENOMIC DNA]</scope>
    <source>
        <strain evidence="3 4">DSM 24723</strain>
    </source>
</reference>
<dbReference type="SUPFAM" id="SSF46785">
    <property type="entry name" value="Winged helix' DNA-binding domain"/>
    <property type="match status" value="1"/>
</dbReference>
<dbReference type="RefSeq" id="WP_179462666.1">
    <property type="nucleotide sequence ID" value="NZ_JACBZX010000001.1"/>
</dbReference>
<sequence>MTDHQTGLQQLIGAADAPVTVRAVAQELGWSTETTRRRLEDLVERGLARRRTATAEGRGRPAMTYEAVAGMDRSGPTAHGLLARLLARTTAEAGDGPPDPYEVGRRWAQDQRADRAETPRTSPSRPSPSRHSPLERASRAAEELLAEHGFAPEREPADPTRITLRHCPFLDVAEEHPDVVCRLHDGMLAGVTAGTGVAHRLTPFARPDRCLVTLTPTGGDTP</sequence>
<dbReference type="InterPro" id="IPR036388">
    <property type="entry name" value="WH-like_DNA-bd_sf"/>
</dbReference>
<dbReference type="Gene3D" id="1.10.10.10">
    <property type="entry name" value="Winged helix-like DNA-binding domain superfamily/Winged helix DNA-binding domain"/>
    <property type="match status" value="1"/>
</dbReference>
<feature type="compositionally biased region" description="Basic and acidic residues" evidence="1">
    <location>
        <begin position="102"/>
        <end position="118"/>
    </location>
</feature>
<dbReference type="Pfam" id="PF09339">
    <property type="entry name" value="HTH_IclR"/>
    <property type="match status" value="1"/>
</dbReference>
<dbReference type="GO" id="GO:0006355">
    <property type="term" value="P:regulation of DNA-templated transcription"/>
    <property type="evidence" value="ECO:0007669"/>
    <property type="project" value="InterPro"/>
</dbReference>
<evidence type="ECO:0000313" key="3">
    <source>
        <dbReference type="EMBL" id="NYG37267.1"/>
    </source>
</evidence>
<proteinExistence type="predicted"/>
<evidence type="ECO:0000256" key="1">
    <source>
        <dbReference type="SAM" id="MobiDB-lite"/>
    </source>
</evidence>
<protein>
    <submittedName>
        <fullName evidence="3">Putative ArsR family transcriptional regulator</fullName>
    </submittedName>
</protein>
<feature type="region of interest" description="Disordered" evidence="1">
    <location>
        <begin position="90"/>
        <end position="139"/>
    </location>
</feature>